<evidence type="ECO:0000256" key="5">
    <source>
        <dbReference type="ARBA" id="ARBA00022723"/>
    </source>
</evidence>
<proteinExistence type="inferred from homology"/>
<dbReference type="InterPro" id="IPR001128">
    <property type="entry name" value="Cyt_P450"/>
</dbReference>
<feature type="binding site" description="axial binding residue" evidence="9">
    <location>
        <position position="440"/>
    </location>
    <ligand>
        <name>heme</name>
        <dbReference type="ChEBI" id="CHEBI:30413"/>
    </ligand>
    <ligandPart>
        <name>Fe</name>
        <dbReference type="ChEBI" id="CHEBI:18248"/>
    </ligandPart>
</feature>
<keyword evidence="8 10" id="KW-0503">Monooxygenase</keyword>
<dbReference type="GO" id="GO:0005506">
    <property type="term" value="F:iron ion binding"/>
    <property type="evidence" value="ECO:0007669"/>
    <property type="project" value="InterPro"/>
</dbReference>
<dbReference type="Gene3D" id="1.10.630.10">
    <property type="entry name" value="Cytochrome P450"/>
    <property type="match status" value="1"/>
</dbReference>
<evidence type="ECO:0000256" key="8">
    <source>
        <dbReference type="ARBA" id="ARBA00023033"/>
    </source>
</evidence>
<dbReference type="STRING" id="68775.A0A5C3MBG8"/>
<evidence type="ECO:0000256" key="2">
    <source>
        <dbReference type="ARBA" id="ARBA00005179"/>
    </source>
</evidence>
<dbReference type="CDD" id="cd11065">
    <property type="entry name" value="CYP64-like"/>
    <property type="match status" value="1"/>
</dbReference>
<dbReference type="PROSITE" id="PS00086">
    <property type="entry name" value="CYTOCHROME_P450"/>
    <property type="match status" value="1"/>
</dbReference>
<keyword evidence="5 9" id="KW-0479">Metal-binding</keyword>
<dbReference type="EMBL" id="ML213594">
    <property type="protein sequence ID" value="TFK41796.1"/>
    <property type="molecule type" value="Genomic_DNA"/>
</dbReference>
<accession>A0A5C3MBG8</accession>
<dbReference type="InterPro" id="IPR002401">
    <property type="entry name" value="Cyt_P450_E_grp-I"/>
</dbReference>
<dbReference type="PANTHER" id="PTHR46300:SF7">
    <property type="entry name" value="P450, PUTATIVE (EUROFUNG)-RELATED"/>
    <property type="match status" value="1"/>
</dbReference>
<dbReference type="Proteomes" id="UP000308652">
    <property type="component" value="Unassembled WGS sequence"/>
</dbReference>
<comment type="cofactor">
    <cofactor evidence="1 9">
        <name>heme</name>
        <dbReference type="ChEBI" id="CHEBI:30413"/>
    </cofactor>
</comment>
<keyword evidence="12" id="KW-1185">Reference proteome</keyword>
<dbReference type="SUPFAM" id="SSF48264">
    <property type="entry name" value="Cytochrome P450"/>
    <property type="match status" value="1"/>
</dbReference>
<dbReference type="GO" id="GO:0016705">
    <property type="term" value="F:oxidoreductase activity, acting on paired donors, with incorporation or reduction of molecular oxygen"/>
    <property type="evidence" value="ECO:0007669"/>
    <property type="project" value="InterPro"/>
</dbReference>
<evidence type="ECO:0000256" key="7">
    <source>
        <dbReference type="ARBA" id="ARBA00023004"/>
    </source>
</evidence>
<evidence type="ECO:0000256" key="4">
    <source>
        <dbReference type="ARBA" id="ARBA00022617"/>
    </source>
</evidence>
<evidence type="ECO:0000256" key="9">
    <source>
        <dbReference type="PIRSR" id="PIRSR602401-1"/>
    </source>
</evidence>
<dbReference type="GO" id="GO:0004497">
    <property type="term" value="F:monooxygenase activity"/>
    <property type="evidence" value="ECO:0007669"/>
    <property type="project" value="UniProtKB-KW"/>
</dbReference>
<dbReference type="InterPro" id="IPR036396">
    <property type="entry name" value="Cyt_P450_sf"/>
</dbReference>
<dbReference type="GO" id="GO:0020037">
    <property type="term" value="F:heme binding"/>
    <property type="evidence" value="ECO:0007669"/>
    <property type="project" value="InterPro"/>
</dbReference>
<evidence type="ECO:0000256" key="10">
    <source>
        <dbReference type="RuleBase" id="RU000461"/>
    </source>
</evidence>
<dbReference type="InterPro" id="IPR050364">
    <property type="entry name" value="Cytochrome_P450_fung"/>
</dbReference>
<name>A0A5C3MBG8_9AGAR</name>
<evidence type="ECO:0000256" key="1">
    <source>
        <dbReference type="ARBA" id="ARBA00001971"/>
    </source>
</evidence>
<reference evidence="11 12" key="1">
    <citation type="journal article" date="2019" name="Nat. Ecol. Evol.">
        <title>Megaphylogeny resolves global patterns of mushroom evolution.</title>
        <authorList>
            <person name="Varga T."/>
            <person name="Krizsan K."/>
            <person name="Foldi C."/>
            <person name="Dima B."/>
            <person name="Sanchez-Garcia M."/>
            <person name="Sanchez-Ramirez S."/>
            <person name="Szollosi G.J."/>
            <person name="Szarkandi J.G."/>
            <person name="Papp V."/>
            <person name="Albert L."/>
            <person name="Andreopoulos W."/>
            <person name="Angelini C."/>
            <person name="Antonin V."/>
            <person name="Barry K.W."/>
            <person name="Bougher N.L."/>
            <person name="Buchanan P."/>
            <person name="Buyck B."/>
            <person name="Bense V."/>
            <person name="Catcheside P."/>
            <person name="Chovatia M."/>
            <person name="Cooper J."/>
            <person name="Damon W."/>
            <person name="Desjardin D."/>
            <person name="Finy P."/>
            <person name="Geml J."/>
            <person name="Haridas S."/>
            <person name="Hughes K."/>
            <person name="Justo A."/>
            <person name="Karasinski D."/>
            <person name="Kautmanova I."/>
            <person name="Kiss B."/>
            <person name="Kocsube S."/>
            <person name="Kotiranta H."/>
            <person name="LaButti K.M."/>
            <person name="Lechner B.E."/>
            <person name="Liimatainen K."/>
            <person name="Lipzen A."/>
            <person name="Lukacs Z."/>
            <person name="Mihaltcheva S."/>
            <person name="Morgado L.N."/>
            <person name="Niskanen T."/>
            <person name="Noordeloos M.E."/>
            <person name="Ohm R.A."/>
            <person name="Ortiz-Santana B."/>
            <person name="Ovrebo C."/>
            <person name="Racz N."/>
            <person name="Riley R."/>
            <person name="Savchenko A."/>
            <person name="Shiryaev A."/>
            <person name="Soop K."/>
            <person name="Spirin V."/>
            <person name="Szebenyi C."/>
            <person name="Tomsovsky M."/>
            <person name="Tulloss R.E."/>
            <person name="Uehling J."/>
            <person name="Grigoriev I.V."/>
            <person name="Vagvolgyi C."/>
            <person name="Papp T."/>
            <person name="Martin F.M."/>
            <person name="Miettinen O."/>
            <person name="Hibbett D.S."/>
            <person name="Nagy L.G."/>
        </authorList>
    </citation>
    <scope>NUCLEOTIDE SEQUENCE [LARGE SCALE GENOMIC DNA]</scope>
    <source>
        <strain evidence="11 12">CBS 166.37</strain>
    </source>
</reference>
<comment type="pathway">
    <text evidence="2">Secondary metabolite biosynthesis.</text>
</comment>
<evidence type="ECO:0000256" key="3">
    <source>
        <dbReference type="ARBA" id="ARBA00010617"/>
    </source>
</evidence>
<dbReference type="PANTHER" id="PTHR46300">
    <property type="entry name" value="P450, PUTATIVE (EUROFUNG)-RELATED-RELATED"/>
    <property type="match status" value="1"/>
</dbReference>
<gene>
    <name evidence="11" type="ORF">BDQ12DRAFT_646415</name>
</gene>
<dbReference type="PRINTS" id="PR00463">
    <property type="entry name" value="EP450I"/>
</dbReference>
<dbReference type="InterPro" id="IPR017972">
    <property type="entry name" value="Cyt_P450_CS"/>
</dbReference>
<evidence type="ECO:0000313" key="12">
    <source>
        <dbReference type="Proteomes" id="UP000308652"/>
    </source>
</evidence>
<evidence type="ECO:0000313" key="11">
    <source>
        <dbReference type="EMBL" id="TFK41796.1"/>
    </source>
</evidence>
<protein>
    <submittedName>
        <fullName evidence="11">Cytochrome P450</fullName>
    </submittedName>
</protein>
<keyword evidence="6 10" id="KW-0560">Oxidoreductase</keyword>
<keyword evidence="7 9" id="KW-0408">Iron</keyword>
<dbReference type="AlphaFoldDB" id="A0A5C3MBG8"/>
<comment type="similarity">
    <text evidence="3 10">Belongs to the cytochrome P450 family.</text>
</comment>
<sequence>MSITFIDAVVCILALLFYVEFRNRKAYRTLPPGPRRLPLLGNLLQMPTSLEWEVYARWGKELNSEMVHLAVGGTSLVVINSAKVANDLLEKRSSIYSDRPEFPMVCGLMGWEWLMALLPYGEKWREQRRLFQQHFHPSNTAVYEDTVVEYVYEFLSDILDTPQDFLTHVRRVPGGIALSLAYGIKIQRRDDPFVKLAEDAIGPLAAAAAPGAFFVDLLPILKYTPSFLPGAGFKRKAKEWSQHTLALRNVSFEEARSKFVIGDAVPSFTSRCLEELDPTVDDEHQLEVIKNTAGMLYTAASDTTVAAIYTFFIAMLHYPAVQRKAQAELDSVIGHSRLPGFGDRSHTPYIMAIVKEVLRWQTVSPQAIPHRLMEDDTYDGYSFPAGTVFIANGWAMLHDEVEYPDPMVFKPERFLDKSGQMNHNIRDPNTMAFGWGRRICAGIHIAEATLWLTIASVLLAFDITPPIDEDGKDTLPSLFYQSSLVSHPLPFECNIKLRSKDAAFAIRSADTLHNR</sequence>
<organism evidence="11 12">
    <name type="scientific">Crucibulum laeve</name>
    <dbReference type="NCBI Taxonomy" id="68775"/>
    <lineage>
        <taxon>Eukaryota</taxon>
        <taxon>Fungi</taxon>
        <taxon>Dikarya</taxon>
        <taxon>Basidiomycota</taxon>
        <taxon>Agaricomycotina</taxon>
        <taxon>Agaricomycetes</taxon>
        <taxon>Agaricomycetidae</taxon>
        <taxon>Agaricales</taxon>
        <taxon>Agaricineae</taxon>
        <taxon>Nidulariaceae</taxon>
        <taxon>Crucibulum</taxon>
    </lineage>
</organism>
<dbReference type="Pfam" id="PF00067">
    <property type="entry name" value="p450"/>
    <property type="match status" value="1"/>
</dbReference>
<evidence type="ECO:0000256" key="6">
    <source>
        <dbReference type="ARBA" id="ARBA00023002"/>
    </source>
</evidence>
<dbReference type="OrthoDB" id="2789670at2759"/>
<keyword evidence="4 9" id="KW-0349">Heme</keyword>